<dbReference type="OrthoDB" id="241680at2759"/>
<dbReference type="EMBL" id="MKKU01000024">
    <property type="protein sequence ID" value="RNF26884.1"/>
    <property type="molecule type" value="Genomic_DNA"/>
</dbReference>
<gene>
    <name evidence="1" type="ORF">Tco025E_00847</name>
</gene>
<dbReference type="GeneID" id="40314458"/>
<proteinExistence type="predicted"/>
<evidence type="ECO:0000313" key="1">
    <source>
        <dbReference type="EMBL" id="RNF26884.1"/>
    </source>
</evidence>
<name>A0A422QAA3_9TRYP</name>
<evidence type="ECO:0000313" key="2">
    <source>
        <dbReference type="Proteomes" id="UP000284403"/>
    </source>
</evidence>
<dbReference type="RefSeq" id="XP_029232090.1">
    <property type="nucleotide sequence ID" value="XM_029367786.1"/>
</dbReference>
<protein>
    <submittedName>
        <fullName evidence="1">Uncharacterized protein</fullName>
    </submittedName>
</protein>
<dbReference type="Proteomes" id="UP000284403">
    <property type="component" value="Unassembled WGS sequence"/>
</dbReference>
<sequence length="939" mass="105161">MVSVSKLLQLLTRHFEAPQPNFFQVHARTVIKFTQSVPLGLRSHTDRLNMTRIVLHCPHASTLFANDAQLSTKILLSFFVDRAMDDAELDEAQRRVIRLVSVNQDLPTPLILTMARKLLRQRRDPAQVDSAVALEQEDALVEELLRRVVRRMPRVEQGIREGAANAVLSQKEMHKRRGKNFEKPELLFLISTLRHVTVSRAARWKDNGTEAAPTLTPLSTHIVERVVQGVQSLPAFRQDDAPPRADDWALMGYLIGCCDTRLHGFGVQLWRQKASRYEPMGLTFHNQFSFPIALAGLLCALQAPAKREAVELWIGMLTTPEALSTMPHKMLRLLLVDVALTLRGDCGAHLREQLISGGNRILAALDAAYASTAVVAASRNGARTRMSFTRFFPPLETPKELAATLLLLREVLTVDDALDSEFIRESADFVRFLQRNDCVDQHMLATVSQLLAERILRMLDRPLSDEECAAALIPAIVAFTALLREIQARESKRAEDAALKNLFHAIAMKLLHHDSLAATPFLIAVLLQMLELFDFTSNPQYTTKVRELILTALRSVPSKVQEINSHTAQHCLDLTLRAVRFHVVDREVLTAASVALRHATDAAILREMNWEQRSLTIERGAVVYREMSHFFATLKQARRLGKQVITVTTSFAAEKVAPREPQMQFSGTCGHNTWKYLRRSAQAMWLVAVRATLSPIPRTPTDRYLVPMLRFAKKNWIAEKLAMNGQTGKAAKDGVVRDVDERLSQEFLDVLLPLFHSLVVSAFTNKRVFYANLRRNKLLISTACGFLHRNRQFLSPGVWFHAQRTLSNLSSALPGQLTSLELGTLQLALKHTLRNARACGNRGTWHLTERQKALQQDTEDGAILTPKCVGDIFSCADLIDDPDLRVYLITLITEILGTAGGGDAAKPKSDTAASVEETARSVCLKKVILALRRGSVLYD</sequence>
<comment type="caution">
    <text evidence="1">The sequence shown here is derived from an EMBL/GenBank/DDBJ whole genome shotgun (WGS) entry which is preliminary data.</text>
</comment>
<organism evidence="1 2">
    <name type="scientific">Trypanosoma conorhini</name>
    <dbReference type="NCBI Taxonomy" id="83891"/>
    <lineage>
        <taxon>Eukaryota</taxon>
        <taxon>Discoba</taxon>
        <taxon>Euglenozoa</taxon>
        <taxon>Kinetoplastea</taxon>
        <taxon>Metakinetoplastina</taxon>
        <taxon>Trypanosomatida</taxon>
        <taxon>Trypanosomatidae</taxon>
        <taxon>Trypanosoma</taxon>
    </lineage>
</organism>
<reference evidence="1 2" key="1">
    <citation type="journal article" date="2018" name="BMC Genomics">
        <title>Genomic comparison of Trypanosoma conorhini and Trypanosoma rangeli to Trypanosoma cruzi strains of high and low virulence.</title>
        <authorList>
            <person name="Bradwell K.R."/>
            <person name="Koparde V.N."/>
            <person name="Matveyev A.V."/>
            <person name="Serrano M.G."/>
            <person name="Alves J.M."/>
            <person name="Parikh H."/>
            <person name="Huang B."/>
            <person name="Lee V."/>
            <person name="Espinosa-Alvarez O."/>
            <person name="Ortiz P.A."/>
            <person name="Costa-Martins A.G."/>
            <person name="Teixeira M.M."/>
            <person name="Buck G.A."/>
        </authorList>
    </citation>
    <scope>NUCLEOTIDE SEQUENCE [LARGE SCALE GENOMIC DNA]</scope>
    <source>
        <strain evidence="1 2">025E</strain>
    </source>
</reference>
<accession>A0A422QAA3</accession>
<keyword evidence="2" id="KW-1185">Reference proteome</keyword>
<dbReference type="AlphaFoldDB" id="A0A422QAA3"/>